<accession>A0A2P2JG01</accession>
<sequence>MISELRLISETHRSD</sequence>
<evidence type="ECO:0000313" key="1">
    <source>
        <dbReference type="EMBL" id="MBW92392.1"/>
    </source>
</evidence>
<reference evidence="1" key="1">
    <citation type="submission" date="2018-02" db="EMBL/GenBank/DDBJ databases">
        <title>Rhizophora mucronata_Transcriptome.</title>
        <authorList>
            <person name="Meera S.P."/>
            <person name="Sreeshan A."/>
            <person name="Augustine A."/>
        </authorList>
    </citation>
    <scope>NUCLEOTIDE SEQUENCE</scope>
    <source>
        <tissue evidence="1">Leaf</tissue>
    </source>
</reference>
<protein>
    <submittedName>
        <fullName evidence="1">Uncharacterized protein MANES_12G125300</fullName>
    </submittedName>
</protein>
<dbReference type="EMBL" id="GGEC01011909">
    <property type="protein sequence ID" value="MBW92392.1"/>
    <property type="molecule type" value="Transcribed_RNA"/>
</dbReference>
<organism evidence="1">
    <name type="scientific">Rhizophora mucronata</name>
    <name type="common">Asiatic mangrove</name>
    <dbReference type="NCBI Taxonomy" id="61149"/>
    <lineage>
        <taxon>Eukaryota</taxon>
        <taxon>Viridiplantae</taxon>
        <taxon>Streptophyta</taxon>
        <taxon>Embryophyta</taxon>
        <taxon>Tracheophyta</taxon>
        <taxon>Spermatophyta</taxon>
        <taxon>Magnoliopsida</taxon>
        <taxon>eudicotyledons</taxon>
        <taxon>Gunneridae</taxon>
        <taxon>Pentapetalae</taxon>
        <taxon>rosids</taxon>
        <taxon>fabids</taxon>
        <taxon>Malpighiales</taxon>
        <taxon>Rhizophoraceae</taxon>
        <taxon>Rhizophora</taxon>
    </lineage>
</organism>
<proteinExistence type="predicted"/>
<name>A0A2P2JG01_RHIMU</name>